<evidence type="ECO:0000313" key="4">
    <source>
        <dbReference type="EMBL" id="GFQ81027.1"/>
    </source>
</evidence>
<dbReference type="OrthoDB" id="4869960at2759"/>
<dbReference type="GO" id="GO:0005737">
    <property type="term" value="C:cytoplasm"/>
    <property type="evidence" value="ECO:0007669"/>
    <property type="project" value="TreeGrafter"/>
</dbReference>
<keyword evidence="5" id="KW-1185">Reference proteome</keyword>
<reference evidence="4" key="1">
    <citation type="submission" date="2020-07" db="EMBL/GenBank/DDBJ databases">
        <title>Multicomponent nature underlies the extraordinary mechanical properties of spider dragline silk.</title>
        <authorList>
            <person name="Kono N."/>
            <person name="Nakamura H."/>
            <person name="Mori M."/>
            <person name="Yoshida Y."/>
            <person name="Ohtoshi R."/>
            <person name="Malay A.D."/>
            <person name="Moran D.A.P."/>
            <person name="Tomita M."/>
            <person name="Numata K."/>
            <person name="Arakawa K."/>
        </authorList>
    </citation>
    <scope>NUCLEOTIDE SEQUENCE</scope>
</reference>
<gene>
    <name evidence="4" type="primary">Dcaf8</name>
    <name evidence="4" type="ORF">TNCT_547701</name>
</gene>
<name>A0A8X6FJ32_TRICU</name>
<dbReference type="InterPro" id="IPR015943">
    <property type="entry name" value="WD40/YVTN_repeat-like_dom_sf"/>
</dbReference>
<sequence length="127" mass="14607">MFGDSHSQIFKWAKKESKVNCLEQHPTMPVLATSGLDDDIKIWVPSCEDPPDLKNLRSHMIRNMKEREADQRNNDSDAFVDQTIWFLMQHLTRNRRRPEGLSEIDDSDSTSSSEDDMEVSPPPCSQS</sequence>
<feature type="region of interest" description="Disordered" evidence="3">
    <location>
        <begin position="95"/>
        <end position="127"/>
    </location>
</feature>
<dbReference type="EMBL" id="BMAO01032263">
    <property type="protein sequence ID" value="GFQ81027.1"/>
    <property type="molecule type" value="Genomic_DNA"/>
</dbReference>
<dbReference type="Proteomes" id="UP000887116">
    <property type="component" value="Unassembled WGS sequence"/>
</dbReference>
<dbReference type="AlphaFoldDB" id="A0A8X6FJ32"/>
<evidence type="ECO:0000313" key="5">
    <source>
        <dbReference type="Proteomes" id="UP000887116"/>
    </source>
</evidence>
<evidence type="ECO:0000256" key="2">
    <source>
        <dbReference type="ARBA" id="ARBA00022737"/>
    </source>
</evidence>
<keyword evidence="1" id="KW-0853">WD repeat</keyword>
<dbReference type="InterPro" id="IPR045151">
    <property type="entry name" value="DCAF8"/>
</dbReference>
<keyword evidence="2" id="KW-0677">Repeat</keyword>
<evidence type="ECO:0000256" key="3">
    <source>
        <dbReference type="SAM" id="MobiDB-lite"/>
    </source>
</evidence>
<proteinExistence type="predicted"/>
<accession>A0A8X6FJ32</accession>
<comment type="caution">
    <text evidence="4">The sequence shown here is derived from an EMBL/GenBank/DDBJ whole genome shotgun (WGS) entry which is preliminary data.</text>
</comment>
<evidence type="ECO:0000256" key="1">
    <source>
        <dbReference type="ARBA" id="ARBA00022574"/>
    </source>
</evidence>
<protein>
    <submittedName>
        <fullName evidence="4">DDB1- and CUL4-associated factor 8</fullName>
    </submittedName>
</protein>
<dbReference type="Gene3D" id="2.130.10.10">
    <property type="entry name" value="YVTN repeat-like/Quinoprotein amine dehydrogenase"/>
    <property type="match status" value="1"/>
</dbReference>
<organism evidence="4 5">
    <name type="scientific">Trichonephila clavata</name>
    <name type="common">Joro spider</name>
    <name type="synonym">Nephila clavata</name>
    <dbReference type="NCBI Taxonomy" id="2740835"/>
    <lineage>
        <taxon>Eukaryota</taxon>
        <taxon>Metazoa</taxon>
        <taxon>Ecdysozoa</taxon>
        <taxon>Arthropoda</taxon>
        <taxon>Chelicerata</taxon>
        <taxon>Arachnida</taxon>
        <taxon>Araneae</taxon>
        <taxon>Araneomorphae</taxon>
        <taxon>Entelegynae</taxon>
        <taxon>Araneoidea</taxon>
        <taxon>Nephilidae</taxon>
        <taxon>Trichonephila</taxon>
    </lineage>
</organism>
<feature type="compositionally biased region" description="Acidic residues" evidence="3">
    <location>
        <begin position="102"/>
        <end position="118"/>
    </location>
</feature>
<dbReference type="PANTHER" id="PTHR15574">
    <property type="entry name" value="WD REPEAT DOMAIN-CONTAINING FAMILY"/>
    <property type="match status" value="1"/>
</dbReference>
<dbReference type="PANTHER" id="PTHR15574:SF21">
    <property type="entry name" value="DDB1- AND CUL4-ASSOCIATED FACTOR 8"/>
    <property type="match status" value="1"/>
</dbReference>
<dbReference type="GO" id="GO:0080008">
    <property type="term" value="C:Cul4-RING E3 ubiquitin ligase complex"/>
    <property type="evidence" value="ECO:0007669"/>
    <property type="project" value="TreeGrafter"/>
</dbReference>